<dbReference type="PIRSF" id="PIRSF000193">
    <property type="entry name" value="Pyrrol-5-carb_rd"/>
    <property type="match status" value="1"/>
</dbReference>
<evidence type="ECO:0000259" key="10">
    <source>
        <dbReference type="Pfam" id="PF14748"/>
    </source>
</evidence>
<evidence type="ECO:0000256" key="1">
    <source>
        <dbReference type="ARBA" id="ARBA00005525"/>
    </source>
</evidence>
<dbReference type="InterPro" id="IPR028939">
    <property type="entry name" value="P5C_Rdtase_cat_N"/>
</dbReference>
<dbReference type="NCBIfam" id="TIGR00112">
    <property type="entry name" value="proC"/>
    <property type="match status" value="1"/>
</dbReference>
<dbReference type="InterPro" id="IPR029036">
    <property type="entry name" value="P5CR_dimer"/>
</dbReference>
<evidence type="ECO:0000256" key="5">
    <source>
        <dbReference type="HAMAP-Rule" id="MF_01925"/>
    </source>
</evidence>
<dbReference type="Proteomes" id="UP000627538">
    <property type="component" value="Unassembled WGS sequence"/>
</dbReference>
<evidence type="ECO:0000256" key="3">
    <source>
        <dbReference type="ARBA" id="ARBA00023002"/>
    </source>
</evidence>
<dbReference type="InterPro" id="IPR008927">
    <property type="entry name" value="6-PGluconate_DH-like_C_sf"/>
</dbReference>
<comment type="similarity">
    <text evidence="1 5 8">Belongs to the pyrroline-5-carboxylate reductase family.</text>
</comment>
<dbReference type="UniPathway" id="UPA00098">
    <property type="reaction ID" value="UER00361"/>
</dbReference>
<reference evidence="11 12" key="1">
    <citation type="submission" date="2020-08" db="EMBL/GenBank/DDBJ databases">
        <title>Winkia gen. nov., sp. nov., isolated from faeces of the Anser albifrons in China.</title>
        <authorList>
            <person name="Liu Q."/>
        </authorList>
    </citation>
    <scope>NUCLEOTIDE SEQUENCE [LARGE SCALE GENOMIC DNA]</scope>
    <source>
        <strain evidence="11 12">C62</strain>
    </source>
</reference>
<evidence type="ECO:0000256" key="4">
    <source>
        <dbReference type="ARBA" id="ARBA00058118"/>
    </source>
</evidence>
<evidence type="ECO:0000256" key="2">
    <source>
        <dbReference type="ARBA" id="ARBA00022857"/>
    </source>
</evidence>
<comment type="caution">
    <text evidence="11">The sequence shown here is derived from an EMBL/GenBank/DDBJ whole genome shotgun (WGS) entry which is preliminary data.</text>
</comment>
<keyword evidence="12" id="KW-1185">Reference proteome</keyword>
<dbReference type="GO" id="GO:0005737">
    <property type="term" value="C:cytoplasm"/>
    <property type="evidence" value="ECO:0007669"/>
    <property type="project" value="UniProtKB-SubCell"/>
</dbReference>
<keyword evidence="5 8" id="KW-0641">Proline biosynthesis</keyword>
<evidence type="ECO:0000256" key="8">
    <source>
        <dbReference type="RuleBase" id="RU003903"/>
    </source>
</evidence>
<dbReference type="SUPFAM" id="SSF51735">
    <property type="entry name" value="NAD(P)-binding Rossmann-fold domains"/>
    <property type="match status" value="1"/>
</dbReference>
<gene>
    <name evidence="5 11" type="primary">proC</name>
    <name evidence="11" type="ORF">H8R10_02065</name>
</gene>
<feature type="domain" description="Pyrroline-5-carboxylate reductase dimerisation" evidence="10">
    <location>
        <begin position="166"/>
        <end position="272"/>
    </location>
</feature>
<keyword evidence="5" id="KW-0963">Cytoplasm</keyword>
<dbReference type="HAMAP" id="MF_01925">
    <property type="entry name" value="P5C_reductase"/>
    <property type="match status" value="1"/>
</dbReference>
<comment type="pathway">
    <text evidence="5 8">Amino-acid biosynthesis; L-proline biosynthesis; L-proline from L-glutamate 5-semialdehyde: step 1/1.</text>
</comment>
<dbReference type="Pfam" id="PF03807">
    <property type="entry name" value="F420_oxidored"/>
    <property type="match status" value="1"/>
</dbReference>
<comment type="catalytic activity">
    <reaction evidence="5">
        <text>L-proline + NAD(+) = (S)-1-pyrroline-5-carboxylate + NADH + 2 H(+)</text>
        <dbReference type="Rhea" id="RHEA:14105"/>
        <dbReference type="ChEBI" id="CHEBI:15378"/>
        <dbReference type="ChEBI" id="CHEBI:17388"/>
        <dbReference type="ChEBI" id="CHEBI:57540"/>
        <dbReference type="ChEBI" id="CHEBI:57945"/>
        <dbReference type="ChEBI" id="CHEBI:60039"/>
        <dbReference type="EC" id="1.5.1.2"/>
    </reaction>
</comment>
<dbReference type="GO" id="GO:0055129">
    <property type="term" value="P:L-proline biosynthetic process"/>
    <property type="evidence" value="ECO:0007669"/>
    <property type="project" value="UniProtKB-UniRule"/>
</dbReference>
<dbReference type="InterPro" id="IPR053790">
    <property type="entry name" value="P5CR-like_CS"/>
</dbReference>
<dbReference type="Gene3D" id="3.40.50.720">
    <property type="entry name" value="NAD(P)-binding Rossmann-like Domain"/>
    <property type="match status" value="1"/>
</dbReference>
<keyword evidence="5 8" id="KW-0028">Amino-acid biosynthesis</keyword>
<dbReference type="FunFam" id="1.10.3730.10:FF:000001">
    <property type="entry name" value="Pyrroline-5-carboxylate reductase"/>
    <property type="match status" value="1"/>
</dbReference>
<dbReference type="InterPro" id="IPR036291">
    <property type="entry name" value="NAD(P)-bd_dom_sf"/>
</dbReference>
<proteinExistence type="inferred from homology"/>
<evidence type="ECO:0000313" key="11">
    <source>
        <dbReference type="EMBL" id="MBD3689020.1"/>
    </source>
</evidence>
<dbReference type="Gene3D" id="1.10.3730.10">
    <property type="entry name" value="ProC C-terminal domain-like"/>
    <property type="match status" value="1"/>
</dbReference>
<feature type="domain" description="Pyrroline-5-carboxylate reductase catalytic N-terminal" evidence="9">
    <location>
        <begin position="2"/>
        <end position="103"/>
    </location>
</feature>
<dbReference type="InterPro" id="IPR000304">
    <property type="entry name" value="Pyrroline-COOH_reductase"/>
</dbReference>
<dbReference type="PANTHER" id="PTHR11645:SF0">
    <property type="entry name" value="PYRROLINE-5-CARBOXYLATE REDUCTASE 3"/>
    <property type="match status" value="1"/>
</dbReference>
<dbReference type="RefSeq" id="WP_191071100.1">
    <property type="nucleotide sequence ID" value="NZ_CP060506.1"/>
</dbReference>
<protein>
    <recommendedName>
        <fullName evidence="5 6">Pyrroline-5-carboxylate reductase</fullName>
        <shortName evidence="5">P5C reductase</shortName>
        <shortName evidence="5">P5CR</shortName>
        <ecNumber evidence="5 6">1.5.1.2</ecNumber>
    </recommendedName>
    <alternativeName>
        <fullName evidence="5">PCA reductase</fullName>
    </alternativeName>
</protein>
<dbReference type="GO" id="GO:0004735">
    <property type="term" value="F:pyrroline-5-carboxylate reductase activity"/>
    <property type="evidence" value="ECO:0007669"/>
    <property type="project" value="UniProtKB-UniRule"/>
</dbReference>
<comment type="subcellular location">
    <subcellularLocation>
        <location evidence="5">Cytoplasm</location>
    </subcellularLocation>
</comment>
<evidence type="ECO:0000313" key="12">
    <source>
        <dbReference type="Proteomes" id="UP000627538"/>
    </source>
</evidence>
<dbReference type="SUPFAM" id="SSF48179">
    <property type="entry name" value="6-phosphogluconate dehydrogenase C-terminal domain-like"/>
    <property type="match status" value="1"/>
</dbReference>
<comment type="function">
    <text evidence="4 5">Catalyzes the reduction of 1-pyrroline-5-carboxylate (PCA) to L-proline.</text>
</comment>
<comment type="catalytic activity">
    <reaction evidence="5 8">
        <text>L-proline + NADP(+) = (S)-1-pyrroline-5-carboxylate + NADPH + 2 H(+)</text>
        <dbReference type="Rhea" id="RHEA:14109"/>
        <dbReference type="ChEBI" id="CHEBI:15378"/>
        <dbReference type="ChEBI" id="CHEBI:17388"/>
        <dbReference type="ChEBI" id="CHEBI:57783"/>
        <dbReference type="ChEBI" id="CHEBI:58349"/>
        <dbReference type="ChEBI" id="CHEBI:60039"/>
        <dbReference type="EC" id="1.5.1.2"/>
    </reaction>
</comment>
<accession>A0A8I0GBA9</accession>
<dbReference type="EMBL" id="JACRUO010000001">
    <property type="protein sequence ID" value="MBD3689020.1"/>
    <property type="molecule type" value="Genomic_DNA"/>
</dbReference>
<evidence type="ECO:0000256" key="7">
    <source>
        <dbReference type="PIRSR" id="PIRSR000193-1"/>
    </source>
</evidence>
<dbReference type="AlphaFoldDB" id="A0A8I0GBA9"/>
<sequence length="276" mass="27543">MRVGIIGCGNMGGAIAAGIREGGLVEAGDLSLFDASTEVASRLADEIGAHPAESLEDFARDLGEGDVVVLAVKPHLIAKVARDYAGAAGDARDGMSVVSVAAGFARERLAEALGGKGVAVRVMPNVAARVGQAMTAIAFPDDATEDQRSSVSAVFEAIGEVLVLDEDLFSAYSALGGCSPAWLAAIADAFAQAGVAQGLTKAQAMAAITQAMRGTADLLASLGDGPAPAATLVDQVCSPGGTTVAGLLALEDRGMREAAHAAVAAAAERDRALGAD</sequence>
<evidence type="ECO:0000259" key="9">
    <source>
        <dbReference type="Pfam" id="PF03807"/>
    </source>
</evidence>
<feature type="binding site" evidence="7">
    <location>
        <begin position="6"/>
        <end position="11"/>
    </location>
    <ligand>
        <name>NADP(+)</name>
        <dbReference type="ChEBI" id="CHEBI:58349"/>
    </ligand>
</feature>
<dbReference type="PANTHER" id="PTHR11645">
    <property type="entry name" value="PYRROLINE-5-CARBOXYLATE REDUCTASE"/>
    <property type="match status" value="1"/>
</dbReference>
<dbReference type="Pfam" id="PF14748">
    <property type="entry name" value="P5CR_dimer"/>
    <property type="match status" value="1"/>
</dbReference>
<evidence type="ECO:0000256" key="6">
    <source>
        <dbReference type="NCBIfam" id="TIGR00112"/>
    </source>
</evidence>
<organism evidence="11 12">
    <name type="scientific">Nanchangia anserum</name>
    <dbReference type="NCBI Taxonomy" id="2692125"/>
    <lineage>
        <taxon>Bacteria</taxon>
        <taxon>Bacillati</taxon>
        <taxon>Actinomycetota</taxon>
        <taxon>Actinomycetes</taxon>
        <taxon>Actinomycetales</taxon>
        <taxon>Actinomycetaceae</taxon>
        <taxon>Nanchangia</taxon>
    </lineage>
</organism>
<keyword evidence="2 5" id="KW-0521">NADP</keyword>
<keyword evidence="3 5" id="KW-0560">Oxidoreductase</keyword>
<dbReference type="EC" id="1.5.1.2" evidence="5 6"/>
<name>A0A8I0GBA9_9ACTO</name>
<dbReference type="PROSITE" id="PS00521">
    <property type="entry name" value="P5CR"/>
    <property type="match status" value="1"/>
</dbReference>
<feature type="binding site" evidence="7">
    <location>
        <begin position="71"/>
        <end position="74"/>
    </location>
    <ligand>
        <name>NADP(+)</name>
        <dbReference type="ChEBI" id="CHEBI:58349"/>
    </ligand>
</feature>